<comment type="caution">
    <text evidence="2">The sequence shown here is derived from an EMBL/GenBank/DDBJ whole genome shotgun (WGS) entry which is preliminary data.</text>
</comment>
<proteinExistence type="predicted"/>
<dbReference type="EMBL" id="CAJVPY010072599">
    <property type="protein sequence ID" value="CAG8829119.1"/>
    <property type="molecule type" value="Genomic_DNA"/>
</dbReference>
<feature type="non-terminal residue" evidence="2">
    <location>
        <position position="1"/>
    </location>
</feature>
<reference evidence="2" key="1">
    <citation type="submission" date="2021-06" db="EMBL/GenBank/DDBJ databases">
        <authorList>
            <person name="Kallberg Y."/>
            <person name="Tangrot J."/>
            <person name="Rosling A."/>
        </authorList>
    </citation>
    <scope>NUCLEOTIDE SEQUENCE</scope>
    <source>
        <strain evidence="2">MA453B</strain>
    </source>
</reference>
<feature type="non-terminal residue" evidence="2">
    <location>
        <position position="58"/>
    </location>
</feature>
<gene>
    <name evidence="2" type="ORF">DERYTH_LOCUS28620</name>
</gene>
<organism evidence="2 3">
    <name type="scientific">Dentiscutata erythropus</name>
    <dbReference type="NCBI Taxonomy" id="1348616"/>
    <lineage>
        <taxon>Eukaryota</taxon>
        <taxon>Fungi</taxon>
        <taxon>Fungi incertae sedis</taxon>
        <taxon>Mucoromycota</taxon>
        <taxon>Glomeromycotina</taxon>
        <taxon>Glomeromycetes</taxon>
        <taxon>Diversisporales</taxon>
        <taxon>Gigasporaceae</taxon>
        <taxon>Dentiscutata</taxon>
    </lineage>
</organism>
<accession>A0A9N9KIV1</accession>
<keyword evidence="3" id="KW-1185">Reference proteome</keyword>
<dbReference type="Proteomes" id="UP000789405">
    <property type="component" value="Unassembled WGS sequence"/>
</dbReference>
<evidence type="ECO:0000313" key="2">
    <source>
        <dbReference type="EMBL" id="CAG8829119.1"/>
    </source>
</evidence>
<feature type="compositionally biased region" description="Polar residues" evidence="1">
    <location>
        <begin position="1"/>
        <end position="18"/>
    </location>
</feature>
<dbReference type="AlphaFoldDB" id="A0A9N9KIV1"/>
<feature type="region of interest" description="Disordered" evidence="1">
    <location>
        <begin position="1"/>
        <end position="24"/>
    </location>
</feature>
<protein>
    <submittedName>
        <fullName evidence="2">6108_t:CDS:1</fullName>
    </submittedName>
</protein>
<sequence length="58" mass="6428">DLENGVLQTETHTPNDATIETEPGANFIASDEEACRTEDNMVDDVLADTEPESLFLFR</sequence>
<evidence type="ECO:0000313" key="3">
    <source>
        <dbReference type="Proteomes" id="UP000789405"/>
    </source>
</evidence>
<name>A0A9N9KIV1_9GLOM</name>
<evidence type="ECO:0000256" key="1">
    <source>
        <dbReference type="SAM" id="MobiDB-lite"/>
    </source>
</evidence>